<dbReference type="NCBIfam" id="TIGR01571">
    <property type="entry name" value="A_thal_Cys_rich"/>
    <property type="match status" value="1"/>
</dbReference>
<protein>
    <submittedName>
        <fullName evidence="3">Aste57867_8168 protein</fullName>
    </submittedName>
</protein>
<keyword evidence="1" id="KW-1133">Transmembrane helix</keyword>
<gene>
    <name evidence="3" type="primary">Aste57867_8168</name>
    <name evidence="2" type="ORF">As57867_008138</name>
    <name evidence="3" type="ORF">ASTE57867_8168</name>
</gene>
<evidence type="ECO:0000313" key="3">
    <source>
        <dbReference type="EMBL" id="VFT85056.1"/>
    </source>
</evidence>
<keyword evidence="4" id="KW-1185">Reference proteome</keyword>
<feature type="transmembrane region" description="Helical" evidence="1">
    <location>
        <begin position="76"/>
        <end position="95"/>
    </location>
</feature>
<dbReference type="Proteomes" id="UP000332933">
    <property type="component" value="Unassembled WGS sequence"/>
</dbReference>
<dbReference type="OrthoDB" id="78561at2759"/>
<evidence type="ECO:0000256" key="1">
    <source>
        <dbReference type="SAM" id="Phobius"/>
    </source>
</evidence>
<reference evidence="2" key="2">
    <citation type="submission" date="2019-06" db="EMBL/GenBank/DDBJ databases">
        <title>Genomics analysis of Aphanomyces spp. identifies a new class of oomycete effector associated with host adaptation.</title>
        <authorList>
            <person name="Gaulin E."/>
        </authorList>
    </citation>
    <scope>NUCLEOTIDE SEQUENCE</scope>
    <source>
        <strain evidence="2">CBS 578.67</strain>
    </source>
</reference>
<reference evidence="3 4" key="1">
    <citation type="submission" date="2019-03" db="EMBL/GenBank/DDBJ databases">
        <authorList>
            <person name="Gaulin E."/>
            <person name="Dumas B."/>
        </authorList>
    </citation>
    <scope>NUCLEOTIDE SEQUENCE [LARGE SCALE GENOMIC DNA]</scope>
    <source>
        <strain evidence="3">CBS 568.67</strain>
    </source>
</reference>
<dbReference type="Pfam" id="PF04749">
    <property type="entry name" value="PLAC8"/>
    <property type="match status" value="1"/>
</dbReference>
<evidence type="ECO:0000313" key="2">
    <source>
        <dbReference type="EMBL" id="KAF0701318.1"/>
    </source>
</evidence>
<keyword evidence="1" id="KW-0472">Membrane</keyword>
<dbReference type="PANTHER" id="PTHR15907">
    <property type="entry name" value="DUF614 FAMILY PROTEIN-RELATED"/>
    <property type="match status" value="1"/>
</dbReference>
<proteinExistence type="predicted"/>
<keyword evidence="1" id="KW-0812">Transmembrane</keyword>
<dbReference type="InterPro" id="IPR006461">
    <property type="entry name" value="PLAC_motif_containing"/>
</dbReference>
<dbReference type="EMBL" id="CAADRA010005114">
    <property type="protein sequence ID" value="VFT85056.1"/>
    <property type="molecule type" value="Genomic_DNA"/>
</dbReference>
<evidence type="ECO:0000313" key="4">
    <source>
        <dbReference type="Proteomes" id="UP000332933"/>
    </source>
</evidence>
<name>A0A485KJJ9_9STRA</name>
<dbReference type="AlphaFoldDB" id="A0A485KJJ9"/>
<accession>A0A485KJJ9</accession>
<sequence>MAAGTPIMERKLANYVDAHVTFQPIVDNNGVLVGEWTTDEWTSGWHHKSYVCFAIVCPCVSLGQIMSRVGSCGEGYVLMVLCFYVILAIFVVVWASFLHEPHGVLNVWFYLAIGIGFMTYLTTGAVVGCARTKLRQLFKIPGSDYMDIAAATCCTSCVLTQMATHVHATGGGACNLRFKDTLPGYDV</sequence>
<feature type="transmembrane region" description="Helical" evidence="1">
    <location>
        <begin position="107"/>
        <end position="130"/>
    </location>
</feature>
<organism evidence="3 4">
    <name type="scientific">Aphanomyces stellatus</name>
    <dbReference type="NCBI Taxonomy" id="120398"/>
    <lineage>
        <taxon>Eukaryota</taxon>
        <taxon>Sar</taxon>
        <taxon>Stramenopiles</taxon>
        <taxon>Oomycota</taxon>
        <taxon>Saprolegniomycetes</taxon>
        <taxon>Saprolegniales</taxon>
        <taxon>Verrucalvaceae</taxon>
        <taxon>Aphanomyces</taxon>
    </lineage>
</organism>
<dbReference type="EMBL" id="VJMH01005093">
    <property type="protein sequence ID" value="KAF0701318.1"/>
    <property type="molecule type" value="Genomic_DNA"/>
</dbReference>